<keyword evidence="1" id="KW-1133">Transmembrane helix</keyword>
<protein>
    <submittedName>
        <fullName evidence="2">Uncharacterized protein</fullName>
    </submittedName>
</protein>
<feature type="transmembrane region" description="Helical" evidence="1">
    <location>
        <begin position="52"/>
        <end position="71"/>
    </location>
</feature>
<proteinExistence type="predicted"/>
<keyword evidence="1" id="KW-0812">Transmembrane</keyword>
<comment type="caution">
    <text evidence="2">The sequence shown here is derived from an EMBL/GenBank/DDBJ whole genome shotgun (WGS) entry which is preliminary data.</text>
</comment>
<feature type="transmembrane region" description="Helical" evidence="1">
    <location>
        <begin position="83"/>
        <end position="105"/>
    </location>
</feature>
<dbReference type="RefSeq" id="WP_010415962.1">
    <property type="nucleotide sequence ID" value="NZ_MCRM02000025.1"/>
</dbReference>
<evidence type="ECO:0000256" key="1">
    <source>
        <dbReference type="SAM" id="Phobius"/>
    </source>
</evidence>
<keyword evidence="1" id="KW-0472">Membrane</keyword>
<dbReference type="Proteomes" id="UP000094669">
    <property type="component" value="Unassembled WGS sequence"/>
</dbReference>
<keyword evidence="3" id="KW-1185">Reference proteome</keyword>
<accession>A0ABX4YEB9</accession>
<dbReference type="EMBL" id="MCRM02000025">
    <property type="protein sequence ID" value="PNV73064.1"/>
    <property type="molecule type" value="Genomic_DNA"/>
</dbReference>
<organism evidence="2 3">
    <name type="scientific">Leptospira inadai serovar Lyme</name>
    <dbReference type="NCBI Taxonomy" id="293084"/>
    <lineage>
        <taxon>Bacteria</taxon>
        <taxon>Pseudomonadati</taxon>
        <taxon>Spirochaetota</taxon>
        <taxon>Spirochaetia</taxon>
        <taxon>Leptospirales</taxon>
        <taxon>Leptospiraceae</taxon>
        <taxon>Leptospira</taxon>
    </lineage>
</organism>
<evidence type="ECO:0000313" key="2">
    <source>
        <dbReference type="EMBL" id="PNV73064.1"/>
    </source>
</evidence>
<sequence length="123" mass="14071">MKPEKINIPPDLKERLDLFVDPPTLNSDQASVPPELKKRVMLHLIHIKHIRVILITTLLLAFSPLTVLLFLDWNFLLEAGVLQGILATSGLLFLLFAILIGIYLVQNRTPYTKEWKNKLGFDE</sequence>
<gene>
    <name evidence="2" type="ORF">BES34_017785</name>
</gene>
<reference evidence="2" key="1">
    <citation type="submission" date="2018-01" db="EMBL/GenBank/DDBJ databases">
        <title>Genomic characterization of Leptospira inadai serogroup Lyme isolated from captured rat in Brazil and comparative analysis with human reference strain.</title>
        <authorList>
            <person name="Moreno L.Z."/>
            <person name="Loureiro A.P."/>
            <person name="Miraglia F."/>
            <person name="Kremer F.S."/>
            <person name="Eslabao M.R."/>
            <person name="Dellagostin O.A."/>
            <person name="Lilenbaum W."/>
            <person name="Moreno A.M."/>
        </authorList>
    </citation>
    <scope>NUCLEOTIDE SEQUENCE [LARGE SCALE GENOMIC DNA]</scope>
    <source>
        <strain evidence="2">M34/99</strain>
    </source>
</reference>
<name>A0ABX4YEB9_9LEPT</name>
<evidence type="ECO:0000313" key="3">
    <source>
        <dbReference type="Proteomes" id="UP000094669"/>
    </source>
</evidence>